<evidence type="ECO:0000259" key="3">
    <source>
        <dbReference type="Pfam" id="PF11887"/>
    </source>
</evidence>
<keyword evidence="1" id="KW-0472">Membrane</keyword>
<evidence type="ECO:0000313" key="4">
    <source>
        <dbReference type="EMBL" id="MBA8924938.1"/>
    </source>
</evidence>
<dbReference type="InterPro" id="IPR024516">
    <property type="entry name" value="Mce_C"/>
</dbReference>
<gene>
    <name evidence="4" type="ORF">BC739_002137</name>
</gene>
<feature type="transmembrane region" description="Helical" evidence="1">
    <location>
        <begin position="6"/>
        <end position="29"/>
    </location>
</feature>
<accession>A0ABR6BDI9</accession>
<dbReference type="InterPro" id="IPR003399">
    <property type="entry name" value="Mce/MlaD"/>
</dbReference>
<organism evidence="4 5">
    <name type="scientific">Kutzneria viridogrisea</name>
    <dbReference type="NCBI Taxonomy" id="47990"/>
    <lineage>
        <taxon>Bacteria</taxon>
        <taxon>Bacillati</taxon>
        <taxon>Actinomycetota</taxon>
        <taxon>Actinomycetes</taxon>
        <taxon>Pseudonocardiales</taxon>
        <taxon>Pseudonocardiaceae</taxon>
        <taxon>Kutzneria</taxon>
    </lineage>
</organism>
<feature type="domain" description="Mammalian cell entry C-terminal" evidence="3">
    <location>
        <begin position="123"/>
        <end position="295"/>
    </location>
</feature>
<keyword evidence="1" id="KW-0812">Transmembrane</keyword>
<dbReference type="Pfam" id="PF11887">
    <property type="entry name" value="Mce4_CUP1"/>
    <property type="match status" value="1"/>
</dbReference>
<comment type="caution">
    <text evidence="4">The sequence shown here is derived from an EMBL/GenBank/DDBJ whole genome shotgun (WGS) entry which is preliminary data.</text>
</comment>
<dbReference type="EMBL" id="JACJID010000002">
    <property type="protein sequence ID" value="MBA8924938.1"/>
    <property type="molecule type" value="Genomic_DNA"/>
</dbReference>
<dbReference type="RefSeq" id="WP_182837144.1">
    <property type="nucleotide sequence ID" value="NZ_BAAABQ010000010.1"/>
</dbReference>
<protein>
    <submittedName>
        <fullName evidence="4">Phospholipid/cholesterol/gamma-HCH transport system substrate-binding protein</fullName>
    </submittedName>
</protein>
<dbReference type="InterPro" id="IPR005693">
    <property type="entry name" value="Mce"/>
</dbReference>
<keyword evidence="5" id="KW-1185">Reference proteome</keyword>
<reference evidence="4 5" key="1">
    <citation type="submission" date="2020-08" db="EMBL/GenBank/DDBJ databases">
        <title>Genomic Encyclopedia of Archaeal and Bacterial Type Strains, Phase II (KMG-II): from individual species to whole genera.</title>
        <authorList>
            <person name="Goeker M."/>
        </authorList>
    </citation>
    <scope>NUCLEOTIDE SEQUENCE [LARGE SCALE GENOMIC DNA]</scope>
    <source>
        <strain evidence="4 5">DSM 43850</strain>
    </source>
</reference>
<dbReference type="NCBIfam" id="TIGR00996">
    <property type="entry name" value="Mtu_fam_mce"/>
    <property type="match status" value="1"/>
</dbReference>
<sequence length="404" mass="42113">MLTRGIRLRVLAFLVIGLLVVVYVGLNYAKLGRLVGLRGYYVVTMQLNGSGGIFTNAEVTYRGVSVGRVGALALTDQGVDVQLDIDNSAPHIPVGSKAVVANRSAVGEQYVDLRPDTTKGPFLGDGSVIPVEDTKIPLAVQDLLTSVDRLASSVPTESLRTVVDELGTAMQGAGPNLQALLDNGSSFVQVAAQHVPQTQQLITDSQTVLRTQQAEGDALRTFADNAALLSAQFKQSDPDLRRLISAGTDAAAQTRALVRDLDPNMGVLFANLLTTANVMRTRQNGLEQLLVSMPRAIDTGSKVITPNGANLALELTFFDPLPCTAGYGGTTYRNGLDTSPGTLNTQAACTLPAGSTTGVRGSQNAPYGGGVPPAATPGAPLPWDLARSGATGTPSVGRLLGLPN</sequence>
<dbReference type="PANTHER" id="PTHR33371">
    <property type="entry name" value="INTERMEMBRANE PHOSPHOLIPID TRANSPORT SYSTEM BINDING PROTEIN MLAD-RELATED"/>
    <property type="match status" value="1"/>
</dbReference>
<proteinExistence type="predicted"/>
<dbReference type="PANTHER" id="PTHR33371:SF16">
    <property type="entry name" value="MCE-FAMILY PROTEIN MCE3F"/>
    <property type="match status" value="1"/>
</dbReference>
<dbReference type="InterPro" id="IPR052336">
    <property type="entry name" value="MlaD_Phospholipid_Transporter"/>
</dbReference>
<dbReference type="Pfam" id="PF02470">
    <property type="entry name" value="MlaD"/>
    <property type="match status" value="1"/>
</dbReference>
<keyword evidence="1" id="KW-1133">Transmembrane helix</keyword>
<evidence type="ECO:0000259" key="2">
    <source>
        <dbReference type="Pfam" id="PF02470"/>
    </source>
</evidence>
<name>A0ABR6BDI9_9PSEU</name>
<feature type="domain" description="Mce/MlaD" evidence="2">
    <location>
        <begin position="40"/>
        <end position="115"/>
    </location>
</feature>
<evidence type="ECO:0000313" key="5">
    <source>
        <dbReference type="Proteomes" id="UP000517916"/>
    </source>
</evidence>
<dbReference type="Proteomes" id="UP000517916">
    <property type="component" value="Unassembled WGS sequence"/>
</dbReference>
<evidence type="ECO:0000256" key="1">
    <source>
        <dbReference type="SAM" id="Phobius"/>
    </source>
</evidence>